<reference evidence="1 2" key="1">
    <citation type="submission" date="2014-04" db="EMBL/GenBank/DDBJ databases">
        <authorList>
            <consortium name="DOE Joint Genome Institute"/>
            <person name="Kuo A."/>
            <person name="Girlanda M."/>
            <person name="Perotto S."/>
            <person name="Kohler A."/>
            <person name="Nagy L.G."/>
            <person name="Floudas D."/>
            <person name="Copeland A."/>
            <person name="Barry K.W."/>
            <person name="Cichocki N."/>
            <person name="Veneault-Fourrey C."/>
            <person name="LaButti K."/>
            <person name="Lindquist E.A."/>
            <person name="Lipzen A."/>
            <person name="Lundell T."/>
            <person name="Morin E."/>
            <person name="Murat C."/>
            <person name="Sun H."/>
            <person name="Tunlid A."/>
            <person name="Henrissat B."/>
            <person name="Grigoriev I.V."/>
            <person name="Hibbett D.S."/>
            <person name="Martin F."/>
            <person name="Nordberg H.P."/>
            <person name="Cantor M.N."/>
            <person name="Hua S.X."/>
        </authorList>
    </citation>
    <scope>NUCLEOTIDE SEQUENCE [LARGE SCALE GENOMIC DNA]</scope>
    <source>
        <strain evidence="1 2">MUT 4182</strain>
    </source>
</reference>
<reference evidence="2" key="2">
    <citation type="submission" date="2015-01" db="EMBL/GenBank/DDBJ databases">
        <title>Evolutionary Origins and Diversification of the Mycorrhizal Mutualists.</title>
        <authorList>
            <consortium name="DOE Joint Genome Institute"/>
            <consortium name="Mycorrhizal Genomics Consortium"/>
            <person name="Kohler A."/>
            <person name="Kuo A."/>
            <person name="Nagy L.G."/>
            <person name="Floudas D."/>
            <person name="Copeland A."/>
            <person name="Barry K.W."/>
            <person name="Cichocki N."/>
            <person name="Veneault-Fourrey C."/>
            <person name="LaButti K."/>
            <person name="Lindquist E.A."/>
            <person name="Lipzen A."/>
            <person name="Lundell T."/>
            <person name="Morin E."/>
            <person name="Murat C."/>
            <person name="Riley R."/>
            <person name="Ohm R."/>
            <person name="Sun H."/>
            <person name="Tunlid A."/>
            <person name="Henrissat B."/>
            <person name="Grigoriev I.V."/>
            <person name="Hibbett D.S."/>
            <person name="Martin F."/>
        </authorList>
    </citation>
    <scope>NUCLEOTIDE SEQUENCE [LARGE SCALE GENOMIC DNA]</scope>
    <source>
        <strain evidence="2">MUT 4182</strain>
    </source>
</reference>
<proteinExistence type="predicted"/>
<dbReference type="EMBL" id="KN822978">
    <property type="protein sequence ID" value="KIO29843.1"/>
    <property type="molecule type" value="Genomic_DNA"/>
</dbReference>
<keyword evidence="2" id="KW-1185">Reference proteome</keyword>
<organism evidence="1 2">
    <name type="scientific">Tulasnella calospora MUT 4182</name>
    <dbReference type="NCBI Taxonomy" id="1051891"/>
    <lineage>
        <taxon>Eukaryota</taxon>
        <taxon>Fungi</taxon>
        <taxon>Dikarya</taxon>
        <taxon>Basidiomycota</taxon>
        <taxon>Agaricomycotina</taxon>
        <taxon>Agaricomycetes</taxon>
        <taxon>Cantharellales</taxon>
        <taxon>Tulasnellaceae</taxon>
        <taxon>Tulasnella</taxon>
    </lineage>
</organism>
<gene>
    <name evidence="1" type="ORF">M407DRAFT_21096</name>
</gene>
<dbReference type="Proteomes" id="UP000054248">
    <property type="component" value="Unassembled WGS sequence"/>
</dbReference>
<name>A0A0C3L7R2_9AGAM</name>
<evidence type="ECO:0000313" key="2">
    <source>
        <dbReference type="Proteomes" id="UP000054248"/>
    </source>
</evidence>
<evidence type="ECO:0008006" key="3">
    <source>
        <dbReference type="Google" id="ProtNLM"/>
    </source>
</evidence>
<protein>
    <recommendedName>
        <fullName evidence="3">F-box domain-containing protein</fullName>
    </recommendedName>
</protein>
<evidence type="ECO:0000313" key="1">
    <source>
        <dbReference type="EMBL" id="KIO29843.1"/>
    </source>
</evidence>
<dbReference type="HOGENOM" id="CLU_752701_0_0_1"/>
<dbReference type="OrthoDB" id="3215404at2759"/>
<accession>A0A0C3L7R2</accession>
<dbReference type="AlphaFoldDB" id="A0A0C3L7R2"/>
<sequence length="368" mass="41662">MKKRLSLSGSCPLDVRMCLDSGEMELPTKQFRTAHSVLAHSVDRWRSFVFDGMAWCPEDVSSLIPTVLPNIVEVGYYVCVEDGDEGTVLPDEEDEFIDPPYRSWPIAPKLQKFATTAAGQFHFVGCPLVKEYSVTSIRGSWGDPNLTRRSWQERWRRYILYIHTTCLGIESLEGGTDSGVDTIMPGPVQWIPQEKWNILPRLRRLVIESVGAVTLVSLLAHINAPDLREVRIGFVQEAVPLPVPEFTLSIPSSCKLRFDYSPIRAIKLFLSHITGLDQLSIAVEMTHALQIKGCEHYGFLPYQVPKTEDERIIMDATAFKWVDDHVQSLDLVLQEECEWVPGAEEQLKLQVLKMMILAHRLENAAEVS</sequence>